<reference evidence="2" key="1">
    <citation type="journal article" date="2022" name="Mol. Ecol. Resour.">
        <title>The genomes of chicory, endive, great burdock and yacon provide insights into Asteraceae palaeo-polyploidization history and plant inulin production.</title>
        <authorList>
            <person name="Fan W."/>
            <person name="Wang S."/>
            <person name="Wang H."/>
            <person name="Wang A."/>
            <person name="Jiang F."/>
            <person name="Liu H."/>
            <person name="Zhao H."/>
            <person name="Xu D."/>
            <person name="Zhang Y."/>
        </authorList>
    </citation>
    <scope>NUCLEOTIDE SEQUENCE [LARGE SCALE GENOMIC DNA]</scope>
    <source>
        <strain evidence="2">cv. Yunnan</strain>
    </source>
</reference>
<accession>A0ACB9ET31</accession>
<proteinExistence type="predicted"/>
<evidence type="ECO:0000313" key="2">
    <source>
        <dbReference type="Proteomes" id="UP001056120"/>
    </source>
</evidence>
<name>A0ACB9ET31_9ASTR</name>
<gene>
    <name evidence="1" type="ORF">L1987_52313</name>
</gene>
<comment type="caution">
    <text evidence="1">The sequence shown here is derived from an EMBL/GenBank/DDBJ whole genome shotgun (WGS) entry which is preliminary data.</text>
</comment>
<organism evidence="1 2">
    <name type="scientific">Smallanthus sonchifolius</name>
    <dbReference type="NCBI Taxonomy" id="185202"/>
    <lineage>
        <taxon>Eukaryota</taxon>
        <taxon>Viridiplantae</taxon>
        <taxon>Streptophyta</taxon>
        <taxon>Embryophyta</taxon>
        <taxon>Tracheophyta</taxon>
        <taxon>Spermatophyta</taxon>
        <taxon>Magnoliopsida</taxon>
        <taxon>eudicotyledons</taxon>
        <taxon>Gunneridae</taxon>
        <taxon>Pentapetalae</taxon>
        <taxon>asterids</taxon>
        <taxon>campanulids</taxon>
        <taxon>Asterales</taxon>
        <taxon>Asteraceae</taxon>
        <taxon>Asteroideae</taxon>
        <taxon>Heliantheae alliance</taxon>
        <taxon>Millerieae</taxon>
        <taxon>Smallanthus</taxon>
    </lineage>
</organism>
<reference evidence="1 2" key="2">
    <citation type="journal article" date="2022" name="Mol. Ecol. Resour.">
        <title>The genomes of chicory, endive, great burdock and yacon provide insights into Asteraceae paleo-polyploidization history and plant inulin production.</title>
        <authorList>
            <person name="Fan W."/>
            <person name="Wang S."/>
            <person name="Wang H."/>
            <person name="Wang A."/>
            <person name="Jiang F."/>
            <person name="Liu H."/>
            <person name="Zhao H."/>
            <person name="Xu D."/>
            <person name="Zhang Y."/>
        </authorList>
    </citation>
    <scope>NUCLEOTIDE SEQUENCE [LARGE SCALE GENOMIC DNA]</scope>
    <source>
        <strain evidence="2">cv. Yunnan</strain>
        <tissue evidence="1">Leaves</tissue>
    </source>
</reference>
<protein>
    <submittedName>
        <fullName evidence="1">Uncharacterized protein</fullName>
    </submittedName>
</protein>
<keyword evidence="2" id="KW-1185">Reference proteome</keyword>
<dbReference type="EMBL" id="CM042034">
    <property type="protein sequence ID" value="KAI3761890.1"/>
    <property type="molecule type" value="Genomic_DNA"/>
</dbReference>
<sequence length="118" mass="13918">MCKEIKQALAHTKLVEVIDRTVVVRACGKQKRRSHSVWANNFLILRRHWIYLRSFNAAGNDYFLRLRPVSVLRYHESVHPCDCAVRKLLQSLCDFLCIDWLIASHSYHFFFLISAIRS</sequence>
<evidence type="ECO:0000313" key="1">
    <source>
        <dbReference type="EMBL" id="KAI3761890.1"/>
    </source>
</evidence>
<dbReference type="Proteomes" id="UP001056120">
    <property type="component" value="Linkage Group LG17"/>
</dbReference>